<reference evidence="2" key="2">
    <citation type="submission" date="2015-01" db="EMBL/GenBank/DDBJ databases">
        <title>Evolutionary Origins and Diversification of the Mycorrhizal Mutualists.</title>
        <authorList>
            <consortium name="DOE Joint Genome Institute"/>
            <consortium name="Mycorrhizal Genomics Consortium"/>
            <person name="Kohler A."/>
            <person name="Kuo A."/>
            <person name="Nagy L.G."/>
            <person name="Floudas D."/>
            <person name="Copeland A."/>
            <person name="Barry K.W."/>
            <person name="Cichocki N."/>
            <person name="Veneault-Fourrey C."/>
            <person name="LaButti K."/>
            <person name="Lindquist E.A."/>
            <person name="Lipzen A."/>
            <person name="Lundell T."/>
            <person name="Morin E."/>
            <person name="Murat C."/>
            <person name="Riley R."/>
            <person name="Ohm R."/>
            <person name="Sun H."/>
            <person name="Tunlid A."/>
            <person name="Henrissat B."/>
            <person name="Grigoriev I.V."/>
            <person name="Hibbett D.S."/>
            <person name="Martin F."/>
        </authorList>
    </citation>
    <scope>NUCLEOTIDE SEQUENCE [LARGE SCALE GENOMIC DNA]</scope>
    <source>
        <strain evidence="2">Ve08.2h10</strain>
    </source>
</reference>
<keyword evidence="2" id="KW-1185">Reference proteome</keyword>
<name>A0A0D0D941_9AGAM</name>
<dbReference type="OrthoDB" id="3046524at2759"/>
<reference evidence="1 2" key="1">
    <citation type="submission" date="2014-04" db="EMBL/GenBank/DDBJ databases">
        <authorList>
            <consortium name="DOE Joint Genome Institute"/>
            <person name="Kuo A."/>
            <person name="Kohler A."/>
            <person name="Jargeat P."/>
            <person name="Nagy L.G."/>
            <person name="Floudas D."/>
            <person name="Copeland A."/>
            <person name="Barry K.W."/>
            <person name="Cichocki N."/>
            <person name="Veneault-Fourrey C."/>
            <person name="LaButti K."/>
            <person name="Lindquist E.A."/>
            <person name="Lipzen A."/>
            <person name="Lundell T."/>
            <person name="Morin E."/>
            <person name="Murat C."/>
            <person name="Sun H."/>
            <person name="Tunlid A."/>
            <person name="Henrissat B."/>
            <person name="Grigoriev I.V."/>
            <person name="Hibbett D.S."/>
            <person name="Martin F."/>
            <person name="Nordberg H.P."/>
            <person name="Cantor M.N."/>
            <person name="Hua S.X."/>
        </authorList>
    </citation>
    <scope>NUCLEOTIDE SEQUENCE [LARGE SCALE GENOMIC DNA]</scope>
    <source>
        <strain evidence="1 2">Ve08.2h10</strain>
    </source>
</reference>
<dbReference type="HOGENOM" id="CLU_090544_0_1_1"/>
<dbReference type="InParanoid" id="A0A0D0D941"/>
<feature type="non-terminal residue" evidence="1">
    <location>
        <position position="1"/>
    </location>
</feature>
<dbReference type="AlphaFoldDB" id="A0A0D0D941"/>
<gene>
    <name evidence="1" type="ORF">PAXRUDRAFT_152700</name>
</gene>
<protein>
    <submittedName>
        <fullName evidence="1">Uncharacterized protein</fullName>
    </submittedName>
</protein>
<evidence type="ECO:0000313" key="1">
    <source>
        <dbReference type="EMBL" id="KIK85508.1"/>
    </source>
</evidence>
<organism evidence="1 2">
    <name type="scientific">Paxillus rubicundulus Ve08.2h10</name>
    <dbReference type="NCBI Taxonomy" id="930991"/>
    <lineage>
        <taxon>Eukaryota</taxon>
        <taxon>Fungi</taxon>
        <taxon>Dikarya</taxon>
        <taxon>Basidiomycota</taxon>
        <taxon>Agaricomycotina</taxon>
        <taxon>Agaricomycetes</taxon>
        <taxon>Agaricomycetidae</taxon>
        <taxon>Boletales</taxon>
        <taxon>Paxilineae</taxon>
        <taxon>Paxillaceae</taxon>
        <taxon>Paxillus</taxon>
    </lineage>
</organism>
<dbReference type="Proteomes" id="UP000054538">
    <property type="component" value="Unassembled WGS sequence"/>
</dbReference>
<dbReference type="EMBL" id="KN825565">
    <property type="protein sequence ID" value="KIK85508.1"/>
    <property type="molecule type" value="Genomic_DNA"/>
</dbReference>
<proteinExistence type="predicted"/>
<evidence type="ECO:0000313" key="2">
    <source>
        <dbReference type="Proteomes" id="UP000054538"/>
    </source>
</evidence>
<accession>A0A0D0D941</accession>
<sequence length="107" mass="11641">VLAPGAKCFVDGKEFFVMGVIVEFRSGEGLGVEHDWAEFVIRAADGKDASNGIVGGVSLNNDRGVRHPVRQKRSRGEGIFQVPESGWNNNVRVVINETTIEVGETEE</sequence>